<evidence type="ECO:0000256" key="3">
    <source>
        <dbReference type="ARBA" id="ARBA00022737"/>
    </source>
</evidence>
<evidence type="ECO:0000259" key="6">
    <source>
        <dbReference type="PROSITE" id="PS50177"/>
    </source>
</evidence>
<dbReference type="SUPFAM" id="SSF46934">
    <property type="entry name" value="UBA-like"/>
    <property type="match status" value="1"/>
</dbReference>
<keyword evidence="9" id="KW-1185">Reference proteome</keyword>
<dbReference type="GO" id="GO:0005634">
    <property type="term" value="C:nucleus"/>
    <property type="evidence" value="ECO:0007669"/>
    <property type="project" value="UniProtKB-SubCell"/>
</dbReference>
<dbReference type="InterPro" id="IPR002075">
    <property type="entry name" value="NTF2_dom"/>
</dbReference>
<comment type="caution">
    <text evidence="8">The sequence shown here is derived from an EMBL/GenBank/DDBJ whole genome shotgun (WGS) entry which is preliminary data.</text>
</comment>
<proteinExistence type="predicted"/>
<evidence type="ECO:0000313" key="9">
    <source>
        <dbReference type="Proteomes" id="UP000276133"/>
    </source>
</evidence>
<protein>
    <submittedName>
        <fullName evidence="8">Nuclear RNA export factor 1</fullName>
    </submittedName>
</protein>
<dbReference type="PANTHER" id="PTHR10662:SF22">
    <property type="entry name" value="NUCLEAR RNA EXPORT FACTOR 1"/>
    <property type="match status" value="1"/>
</dbReference>
<evidence type="ECO:0000259" key="7">
    <source>
        <dbReference type="PROSITE" id="PS51281"/>
    </source>
</evidence>
<feature type="domain" description="TAP-C" evidence="7">
    <location>
        <begin position="350"/>
        <end position="401"/>
    </location>
</feature>
<evidence type="ECO:0000313" key="8">
    <source>
        <dbReference type="EMBL" id="RNA43840.1"/>
    </source>
</evidence>
<dbReference type="Proteomes" id="UP000276133">
    <property type="component" value="Unassembled WGS sequence"/>
</dbReference>
<keyword evidence="3" id="KW-0677">Repeat</keyword>
<dbReference type="InterPro" id="IPR032710">
    <property type="entry name" value="NTF2-like_dom_sf"/>
</dbReference>
<dbReference type="Pfam" id="PF03943">
    <property type="entry name" value="TAP_C"/>
    <property type="match status" value="1"/>
</dbReference>
<accession>A0A3M7T7N9</accession>
<dbReference type="STRING" id="10195.A0A3M7T7N9"/>
<dbReference type="PROSITE" id="PS50177">
    <property type="entry name" value="NTF2_DOMAIN"/>
    <property type="match status" value="1"/>
</dbReference>
<sequence length="401" mass="45996">MNTSFEDNRQRYHGKRRNAFVGNIRYRPQRQVENGDNRTDDASNINRALHNRIRGGSLKHRLSRPASHPSSSKYKIIRTIRKDAEGDDIMVNNEGTSNQLARAESSHYRVRNKTFGRRFPKGPNKETKSYAIGEKENGYKPFSLSFQSHCKLKCLDQNVFDLIVNFLQQYFNCYDSNREELLAAYHKSALFSLSLNVNSQASFSNQKFGSYFKDSRNQIYVTGNEKLFKLLHSGNLDIVSFLSKMPKTEHDSSSFKLDSCFFLPNMISFSITGLLKEGEPDQKNRPLRSFQRVFVCVPTQTGQMSIVNEQYTISNPSKSQTKGKIEATTSEPMVPEVAPIDPVLAQISDPNQRNKIVEFSKFSNLNYKWSKDCLEFSKWDYELAKNAFLGHKAEIPPNAFL</sequence>
<feature type="region of interest" description="Disordered" evidence="5">
    <location>
        <begin position="50"/>
        <end position="73"/>
    </location>
</feature>
<dbReference type="Gene3D" id="3.10.450.50">
    <property type="match status" value="1"/>
</dbReference>
<keyword evidence="4" id="KW-0539">Nucleus</keyword>
<dbReference type="PANTHER" id="PTHR10662">
    <property type="entry name" value="NUCLEAR RNA EXPORT FACTOR"/>
    <property type="match status" value="1"/>
</dbReference>
<evidence type="ECO:0000256" key="2">
    <source>
        <dbReference type="ARBA" id="ARBA00022614"/>
    </source>
</evidence>
<dbReference type="SUPFAM" id="SSF54427">
    <property type="entry name" value="NTF2-like"/>
    <property type="match status" value="1"/>
</dbReference>
<evidence type="ECO:0000256" key="4">
    <source>
        <dbReference type="ARBA" id="ARBA00023242"/>
    </source>
</evidence>
<gene>
    <name evidence="8" type="ORF">BpHYR1_026096</name>
</gene>
<evidence type="ECO:0000256" key="5">
    <source>
        <dbReference type="SAM" id="MobiDB-lite"/>
    </source>
</evidence>
<dbReference type="InterPro" id="IPR009060">
    <property type="entry name" value="UBA-like_sf"/>
</dbReference>
<dbReference type="InterPro" id="IPR018222">
    <property type="entry name" value="Nuclear_transport_factor_2_euk"/>
</dbReference>
<dbReference type="InterPro" id="IPR030217">
    <property type="entry name" value="NXF_fam"/>
</dbReference>
<evidence type="ECO:0000256" key="1">
    <source>
        <dbReference type="ARBA" id="ARBA00004123"/>
    </source>
</evidence>
<dbReference type="PROSITE" id="PS51281">
    <property type="entry name" value="TAP_C"/>
    <property type="match status" value="1"/>
</dbReference>
<dbReference type="GO" id="GO:0016973">
    <property type="term" value="P:poly(A)+ mRNA export from nucleus"/>
    <property type="evidence" value="ECO:0007669"/>
    <property type="project" value="TreeGrafter"/>
</dbReference>
<feature type="compositionally biased region" description="Basic residues" evidence="5">
    <location>
        <begin position="50"/>
        <end position="63"/>
    </location>
</feature>
<dbReference type="OrthoDB" id="25872at2759"/>
<dbReference type="SMART" id="SM00804">
    <property type="entry name" value="TAP_C"/>
    <property type="match status" value="1"/>
</dbReference>
<comment type="subcellular location">
    <subcellularLocation>
        <location evidence="1">Nucleus</location>
    </subcellularLocation>
</comment>
<dbReference type="CDD" id="cd14342">
    <property type="entry name" value="UBA_TAP-C"/>
    <property type="match status" value="1"/>
</dbReference>
<dbReference type="InterPro" id="IPR005637">
    <property type="entry name" value="TAP_C_dom"/>
</dbReference>
<name>A0A3M7T7N9_BRAPC</name>
<dbReference type="EMBL" id="REGN01000173">
    <property type="protein sequence ID" value="RNA43840.1"/>
    <property type="molecule type" value="Genomic_DNA"/>
</dbReference>
<dbReference type="GO" id="GO:0003723">
    <property type="term" value="F:RNA binding"/>
    <property type="evidence" value="ECO:0007669"/>
    <property type="project" value="TreeGrafter"/>
</dbReference>
<keyword evidence="2" id="KW-0433">Leucine-rich repeat</keyword>
<feature type="domain" description="NTF2" evidence="6">
    <location>
        <begin position="162"/>
        <end position="313"/>
    </location>
</feature>
<dbReference type="Gene3D" id="1.10.8.10">
    <property type="entry name" value="DNA helicase RuvA subunit, C-terminal domain"/>
    <property type="match status" value="1"/>
</dbReference>
<reference evidence="8 9" key="1">
    <citation type="journal article" date="2018" name="Sci. Rep.">
        <title>Genomic signatures of local adaptation to the degree of environmental predictability in rotifers.</title>
        <authorList>
            <person name="Franch-Gras L."/>
            <person name="Hahn C."/>
            <person name="Garcia-Roger E.M."/>
            <person name="Carmona M.J."/>
            <person name="Serra M."/>
            <person name="Gomez A."/>
        </authorList>
    </citation>
    <scope>NUCLEOTIDE SEQUENCE [LARGE SCALE GENOMIC DNA]</scope>
    <source>
        <strain evidence="8">HYR1</strain>
    </source>
</reference>
<dbReference type="Pfam" id="PF22602">
    <property type="entry name" value="NXF_NTF2"/>
    <property type="match status" value="1"/>
</dbReference>
<dbReference type="AlphaFoldDB" id="A0A3M7T7N9"/>
<organism evidence="8 9">
    <name type="scientific">Brachionus plicatilis</name>
    <name type="common">Marine rotifer</name>
    <name type="synonym">Brachionus muelleri</name>
    <dbReference type="NCBI Taxonomy" id="10195"/>
    <lineage>
        <taxon>Eukaryota</taxon>
        <taxon>Metazoa</taxon>
        <taxon>Spiralia</taxon>
        <taxon>Gnathifera</taxon>
        <taxon>Rotifera</taxon>
        <taxon>Eurotatoria</taxon>
        <taxon>Monogononta</taxon>
        <taxon>Pseudotrocha</taxon>
        <taxon>Ploima</taxon>
        <taxon>Brachionidae</taxon>
        <taxon>Brachionus</taxon>
    </lineage>
</organism>